<reference evidence="1 2" key="1">
    <citation type="submission" date="2020-09" db="EMBL/GenBank/DDBJ databases">
        <title>Bacillus nautilus sp. nov., Chryseoglobus crepusculi sp. nov, and Psychrobacter noctis sp. nov., isolated from deep-sea sponges from the equatorial Atlantic.</title>
        <authorList>
            <person name="Stennett H.L."/>
            <person name="Williams S.E."/>
        </authorList>
    </citation>
    <scope>NUCLEOTIDE SEQUENCE [LARGE SCALE GENOMIC DNA]</scope>
    <source>
        <strain evidence="1 2">28M-24</strain>
    </source>
</reference>
<name>A0ABR8LST3_9FLAO</name>
<organism evidence="1 2">
    <name type="scientific">Olleya marilimosa</name>
    <dbReference type="NCBI Taxonomy" id="272164"/>
    <lineage>
        <taxon>Bacteria</taxon>
        <taxon>Pseudomonadati</taxon>
        <taxon>Bacteroidota</taxon>
        <taxon>Flavobacteriia</taxon>
        <taxon>Flavobacteriales</taxon>
        <taxon>Flavobacteriaceae</taxon>
    </lineage>
</organism>
<accession>A0ABR8LST3</accession>
<protein>
    <submittedName>
        <fullName evidence="1">G-D-S-L family lipolytic protein</fullName>
    </submittedName>
</protein>
<dbReference type="RefSeq" id="WP_191099349.1">
    <property type="nucleotide sequence ID" value="NZ_JACXXF010000002.1"/>
</dbReference>
<comment type="caution">
    <text evidence="1">The sequence shown here is derived from an EMBL/GenBank/DDBJ whole genome shotgun (WGS) entry which is preliminary data.</text>
</comment>
<evidence type="ECO:0000313" key="2">
    <source>
        <dbReference type="Proteomes" id="UP000627521"/>
    </source>
</evidence>
<dbReference type="Gene3D" id="3.40.50.1110">
    <property type="entry name" value="SGNH hydrolase"/>
    <property type="match status" value="1"/>
</dbReference>
<dbReference type="Proteomes" id="UP000627521">
    <property type="component" value="Unassembled WGS sequence"/>
</dbReference>
<dbReference type="EMBL" id="JACXXH010000002">
    <property type="protein sequence ID" value="MBD3862900.1"/>
    <property type="molecule type" value="Genomic_DNA"/>
</dbReference>
<dbReference type="PROSITE" id="PS51257">
    <property type="entry name" value="PROKAR_LIPOPROTEIN"/>
    <property type="match status" value="1"/>
</dbReference>
<proteinExistence type="predicted"/>
<gene>
    <name evidence="1" type="ORF">IEG06_05515</name>
</gene>
<dbReference type="InterPro" id="IPR036514">
    <property type="entry name" value="SGNH_hydro_sf"/>
</dbReference>
<dbReference type="SUPFAM" id="SSF52266">
    <property type="entry name" value="SGNH hydrolase"/>
    <property type="match status" value="2"/>
</dbReference>
<keyword evidence="2" id="KW-1185">Reference proteome</keyword>
<evidence type="ECO:0000313" key="1">
    <source>
        <dbReference type="EMBL" id="MBD3862900.1"/>
    </source>
</evidence>
<sequence>MKTLKNIKYIGLIAIAIGFTSCNDESDYEEFLDVQPDSGVVLPTLTNGTVDFSKYVALGASFTSGYTDGALFKAAQENSFPNTLSKQFVKVNGNAITLPLMNDNIGGFVFGSTVVANPRLFFNGSGPQVLPATPTTDVTTSLAADGSIFTNVGIPGAKSTHIDFNGYASLNPYFGRIATSPTISMLEYAVAQNPTFFTLSEIGGNDVLGYATSGGDGSDPITPTATFDFVFTDMVNQLTAVCPNGVVTNVPYITDLPHFTTVPHNPLDPTNPSFGPQIPLLNSIFGALNPIFNAVDPARAIVFSETSASPVVIHDESLADISAIIIQQLNASPTFPGFIAQFGLPASAAPLVANLLGATYGQSRQATEADLLVLPSSSIIGTVNTANVAVLMGQGLPQALAGQFSVEGVSLPLADKWVVLPTEQAEIKTATDAYNATISSVANSKGLALVDLNAILSQASVMGVEFDDYNLATNLVTGGLVSLDGVHLTARGYALMANKFLEAIDATYGSNFVASGNVAKAEDFGVTYSPALQ</sequence>